<dbReference type="InterPro" id="IPR036513">
    <property type="entry name" value="STAS_dom_sf"/>
</dbReference>
<dbReference type="PANTHER" id="PTHR43310:SF4">
    <property type="entry name" value="AFR304WP"/>
    <property type="match status" value="1"/>
</dbReference>
<feature type="transmembrane region" description="Helical" evidence="5">
    <location>
        <begin position="25"/>
        <end position="45"/>
    </location>
</feature>
<proteinExistence type="predicted"/>
<feature type="transmembrane region" description="Helical" evidence="5">
    <location>
        <begin position="187"/>
        <end position="208"/>
    </location>
</feature>
<evidence type="ECO:0000313" key="9">
    <source>
        <dbReference type="Proteomes" id="UP001054902"/>
    </source>
</evidence>
<feature type="transmembrane region" description="Helical" evidence="5">
    <location>
        <begin position="157"/>
        <end position="175"/>
    </location>
</feature>
<name>A0AAD3CM08_9STRA</name>
<dbReference type="Pfam" id="PF00916">
    <property type="entry name" value="Sulfate_transp"/>
    <property type="match status" value="1"/>
</dbReference>
<dbReference type="Gene3D" id="3.30.750.24">
    <property type="entry name" value="STAS domain"/>
    <property type="match status" value="1"/>
</dbReference>
<evidence type="ECO:0000313" key="8">
    <source>
        <dbReference type="EMBL" id="GFH47130.1"/>
    </source>
</evidence>
<dbReference type="InterPro" id="IPR011547">
    <property type="entry name" value="SLC26A/SulP_dom"/>
</dbReference>
<keyword evidence="4 5" id="KW-0472">Membrane</keyword>
<keyword evidence="2 5" id="KW-0812">Transmembrane</keyword>
<protein>
    <recommendedName>
        <fullName evidence="10">Sulfate transporter</fullName>
    </recommendedName>
</protein>
<evidence type="ECO:0000256" key="3">
    <source>
        <dbReference type="ARBA" id="ARBA00022989"/>
    </source>
</evidence>
<reference evidence="8 9" key="1">
    <citation type="journal article" date="2021" name="Sci. Rep.">
        <title>The genome of the diatom Chaetoceros tenuissimus carries an ancient integrated fragment of an extant virus.</title>
        <authorList>
            <person name="Hongo Y."/>
            <person name="Kimura K."/>
            <person name="Takaki Y."/>
            <person name="Yoshida Y."/>
            <person name="Baba S."/>
            <person name="Kobayashi G."/>
            <person name="Nagasaki K."/>
            <person name="Hano T."/>
            <person name="Tomaru Y."/>
        </authorList>
    </citation>
    <scope>NUCLEOTIDE SEQUENCE [LARGE SCALE GENOMIC DNA]</scope>
    <source>
        <strain evidence="8 9">NIES-3715</strain>
    </source>
</reference>
<dbReference type="InterPro" id="IPR052706">
    <property type="entry name" value="Membrane-Transporter-like"/>
</dbReference>
<dbReference type="InterPro" id="IPR002645">
    <property type="entry name" value="STAS_dom"/>
</dbReference>
<feature type="domain" description="Cyclic nucleotide-binding" evidence="6">
    <location>
        <begin position="682"/>
        <end position="768"/>
    </location>
</feature>
<accession>A0AAD3CM08</accession>
<dbReference type="PROSITE" id="PS50801">
    <property type="entry name" value="STAS"/>
    <property type="match status" value="1"/>
</dbReference>
<gene>
    <name evidence="8" type="ORF">CTEN210_03605</name>
</gene>
<evidence type="ECO:0000259" key="6">
    <source>
        <dbReference type="PROSITE" id="PS50042"/>
    </source>
</evidence>
<dbReference type="InterPro" id="IPR014710">
    <property type="entry name" value="RmlC-like_jellyroll"/>
</dbReference>
<evidence type="ECO:0000256" key="2">
    <source>
        <dbReference type="ARBA" id="ARBA00022692"/>
    </source>
</evidence>
<comment type="caution">
    <text evidence="8">The sequence shown here is derived from an EMBL/GenBank/DDBJ whole genome shotgun (WGS) entry which is preliminary data.</text>
</comment>
<dbReference type="CDD" id="cd00038">
    <property type="entry name" value="CAP_ED"/>
    <property type="match status" value="1"/>
</dbReference>
<dbReference type="PROSITE" id="PS50042">
    <property type="entry name" value="CNMP_BINDING_3"/>
    <property type="match status" value="1"/>
</dbReference>
<dbReference type="EMBL" id="BLLK01000022">
    <property type="protein sequence ID" value="GFH47130.1"/>
    <property type="molecule type" value="Genomic_DNA"/>
</dbReference>
<dbReference type="GO" id="GO:0016020">
    <property type="term" value="C:membrane"/>
    <property type="evidence" value="ECO:0007669"/>
    <property type="project" value="UniProtKB-SubCell"/>
</dbReference>
<organism evidence="8 9">
    <name type="scientific">Chaetoceros tenuissimus</name>
    <dbReference type="NCBI Taxonomy" id="426638"/>
    <lineage>
        <taxon>Eukaryota</taxon>
        <taxon>Sar</taxon>
        <taxon>Stramenopiles</taxon>
        <taxon>Ochrophyta</taxon>
        <taxon>Bacillariophyta</taxon>
        <taxon>Coscinodiscophyceae</taxon>
        <taxon>Chaetocerotophycidae</taxon>
        <taxon>Chaetocerotales</taxon>
        <taxon>Chaetocerotaceae</taxon>
        <taxon>Chaetoceros</taxon>
    </lineage>
</organism>
<keyword evidence="9" id="KW-1185">Reference proteome</keyword>
<evidence type="ECO:0000256" key="1">
    <source>
        <dbReference type="ARBA" id="ARBA00004141"/>
    </source>
</evidence>
<dbReference type="Gene3D" id="2.60.120.10">
    <property type="entry name" value="Jelly Rolls"/>
    <property type="match status" value="1"/>
</dbReference>
<feature type="transmembrane region" description="Helical" evidence="5">
    <location>
        <begin position="90"/>
        <end position="108"/>
    </location>
</feature>
<feature type="transmembrane region" description="Helical" evidence="5">
    <location>
        <begin position="260"/>
        <end position="282"/>
    </location>
</feature>
<dbReference type="AlphaFoldDB" id="A0AAD3CM08"/>
<dbReference type="PANTHER" id="PTHR43310">
    <property type="entry name" value="SULFATE TRANSPORTER YBAR-RELATED"/>
    <property type="match status" value="1"/>
</dbReference>
<evidence type="ECO:0008006" key="10">
    <source>
        <dbReference type="Google" id="ProtNLM"/>
    </source>
</evidence>
<comment type="subcellular location">
    <subcellularLocation>
        <location evidence="1">Membrane</location>
        <topology evidence="1">Multi-pass membrane protein</topology>
    </subcellularLocation>
</comment>
<feature type="transmembrane region" description="Helical" evidence="5">
    <location>
        <begin position="303"/>
        <end position="325"/>
    </location>
</feature>
<dbReference type="InterPro" id="IPR018490">
    <property type="entry name" value="cNMP-bd_dom_sf"/>
</dbReference>
<feature type="transmembrane region" description="Helical" evidence="5">
    <location>
        <begin position="340"/>
        <end position="360"/>
    </location>
</feature>
<dbReference type="InterPro" id="IPR000595">
    <property type="entry name" value="cNMP-bd_dom"/>
</dbReference>
<evidence type="ECO:0000256" key="4">
    <source>
        <dbReference type="ARBA" id="ARBA00023136"/>
    </source>
</evidence>
<feature type="domain" description="STAS" evidence="7">
    <location>
        <begin position="469"/>
        <end position="543"/>
    </location>
</feature>
<dbReference type="SUPFAM" id="SSF51206">
    <property type="entry name" value="cAMP-binding domain-like"/>
    <property type="match status" value="1"/>
</dbReference>
<evidence type="ECO:0000256" key="5">
    <source>
        <dbReference type="SAM" id="Phobius"/>
    </source>
</evidence>
<dbReference type="Pfam" id="PF00027">
    <property type="entry name" value="cNMP_binding"/>
    <property type="match status" value="1"/>
</dbReference>
<feature type="transmembrane region" description="Helical" evidence="5">
    <location>
        <begin position="400"/>
        <end position="428"/>
    </location>
</feature>
<feature type="transmembrane region" description="Helical" evidence="5">
    <location>
        <begin position="115"/>
        <end position="137"/>
    </location>
</feature>
<keyword evidence="3 5" id="KW-1133">Transmembrane helix</keyword>
<dbReference type="Proteomes" id="UP001054902">
    <property type="component" value="Unassembled WGS sequence"/>
</dbReference>
<sequence length="807" mass="89388">MIAIPYGSSYFSPVIHLPEQSKEILGIRLSLLAVAVGQFVMGGGFGSIGASSMTMIVCIQIGELCPFYHKLAEIVASTTSDENAVLPTTLFLMSLCSVTAGFIFYLIGKCRLGSLIYFFPTHCLFGIIGGIGLWIMILSVSISVSPLVHSLETESLFSLMMHSQFLLCLPLVAVLRILRKIFSSEDFMLLDPCYFMAIPLFSYIFLYANNIHVDEAFDAGYFFAEPGYDSSQTLSMQGALIETKEMWTKFDFHAIDYTTIVPAFTTIFVAGIMCVLVSAPFIPAAAMLQDKSVNVDFDQEFKLNGVCCFLSGIVVPGGLCISTSYSTTVVYKNAGAEGKIASIFLSLLTVVFKILGPIFVPYIPRCLACVMLLDLGFELFTDAVVNHYSKLDRIEYCSVWGIILAINIIDMSAGLVASLVAALLTYMIQSLVDKDPVRISCDTSKIPSSKWRTKNEVEILKSSQGRATIAYFQMHGYIFFGNLCKLSETIHAFLRSKESTCGISSAIFDLSNIIGIDSTSAQFITEMLDKIEEEFDIKALIVSQHFHGLLSSASQKDKANARHPSILIKSIQFTEDLYGSSYRSRFSSQGDLFTSKRGSMIARGNFNVMMEDAEPTIAREFYDSLDEALILCEDMVITQIDRRSLLSLPTFNFKGGDAEKNLLIKYLSEKLDEDSMENVSILATYMTRSEYKKGSTLWTKGEGPSRIFVLTKGLVVVETTGMNSTTQKRTVKAGNILGLEAMTFNQEHASDAICYDHSIAYMLDRKDYLLLCKEQPAASRLLDMYLCKELNRKCMYLSGINQGMGLP</sequence>
<evidence type="ECO:0000259" key="7">
    <source>
        <dbReference type="PROSITE" id="PS50801"/>
    </source>
</evidence>